<evidence type="ECO:0000256" key="1">
    <source>
        <dbReference type="SAM" id="MobiDB-lite"/>
    </source>
</evidence>
<evidence type="ECO:0000313" key="3">
    <source>
        <dbReference type="Proteomes" id="UP000180166"/>
    </source>
</evidence>
<protein>
    <recommendedName>
        <fullName evidence="4">Peptidase M4</fullName>
    </recommendedName>
</protein>
<evidence type="ECO:0008006" key="4">
    <source>
        <dbReference type="Google" id="ProtNLM"/>
    </source>
</evidence>
<accession>A0ABC8B3M2</accession>
<dbReference type="CDD" id="cd09598">
    <property type="entry name" value="M4_like"/>
    <property type="match status" value="1"/>
</dbReference>
<organism evidence="2 3">
    <name type="scientific">Nocardia seriolae</name>
    <dbReference type="NCBI Taxonomy" id="37332"/>
    <lineage>
        <taxon>Bacteria</taxon>
        <taxon>Bacillati</taxon>
        <taxon>Actinomycetota</taxon>
        <taxon>Actinomycetes</taxon>
        <taxon>Mycobacteriales</taxon>
        <taxon>Nocardiaceae</taxon>
        <taxon>Nocardia</taxon>
    </lineage>
</organism>
<dbReference type="Proteomes" id="UP000180166">
    <property type="component" value="Chromosome"/>
</dbReference>
<reference evidence="2 3" key="1">
    <citation type="submission" date="2016-10" db="EMBL/GenBank/DDBJ databases">
        <title>Genome sequence of Nocardia seriolae strain EM150506, isolated from Anguila japonica.</title>
        <authorList>
            <person name="Han H.-J."/>
        </authorList>
    </citation>
    <scope>NUCLEOTIDE SEQUENCE [LARGE SCALE GENOMIC DNA]</scope>
    <source>
        <strain evidence="2 3">EM150506</strain>
    </source>
</reference>
<dbReference type="AlphaFoldDB" id="A0ABC8B3M2"/>
<feature type="region of interest" description="Disordered" evidence="1">
    <location>
        <begin position="436"/>
        <end position="462"/>
    </location>
</feature>
<dbReference type="KEGG" id="nsr:NS506_07245"/>
<proteinExistence type="predicted"/>
<dbReference type="SUPFAM" id="SSF55486">
    <property type="entry name" value="Metalloproteases ('zincins'), catalytic domain"/>
    <property type="match status" value="1"/>
</dbReference>
<gene>
    <name evidence="2" type="ORF">NS506_07245</name>
</gene>
<dbReference type="EMBL" id="CP017839">
    <property type="protein sequence ID" value="APB01265.1"/>
    <property type="molecule type" value="Genomic_DNA"/>
</dbReference>
<evidence type="ECO:0000313" key="2">
    <source>
        <dbReference type="EMBL" id="APB01265.1"/>
    </source>
</evidence>
<sequence length="624" mass="69070">MDQTASLAAEICRPARRRLRTFAFDPMSTRLTGQFLTLDIPFEAELRQGPDGELVQVVDFDVSRNRWYLPVDLDAAFLLAQDGIRPTESDPRAHQQVVYAVAMSVIERFERFMGRRFRWRGEQKLRLVPHAFEGQNAYFDPQRGAVLFGYYQADADNPGANLPGQVIFTCLSNDIIAHEVTHAIVHRIRRQYRLSTNQDVFACHEAIADLVALFQHFAYRDVVLDAIAKTSAGLANSTGLLELAREFGESTGRGAALRSAILDRNSTSGSFAAATEPHERGAYFVAAVFDAYLEAYQNAIADLLRIATGGTGIPPAGRLHPDLVSRITDEAVRLADRLLGMVVRGFDYLPVVDVTFGDVVRATVTADRRLYPEDRQHLRSMLVEAFRRRGIWPKNVTSLTDDALVWVQPDSGLQLTGSVDLSRAILSASRDLDPIGHAGELRTPPMPNLNEPAESGDSASTHQAFHELAKQIKVWAKANALQLGLDPNFAIDCEGIHVSYRRAGDRLPRPELAIQLLQRREDLEDSTRTDPPRIYAGTALVVRADGRVDYVITKPLPFSSSAMAAGSPAMGAQASDFHAAGIARLERMRCWFARVEAEDSLSPWTAEHAIHRLDFARIHAAAGQ</sequence>
<name>A0ABC8B3M2_9NOCA</name>